<keyword evidence="4 6" id="KW-1133">Transmembrane helix</keyword>
<sequence>MTTLQSPPAGTRGVTAAVLKRSRLVAAALLALVALGGLAAFDLAGRVTESNRYPGLAAWEANDAIHTEFGTGGYERPRIAVVDLPDGSAVDDPAVLEGLAEASADIAAATGARVVGYADEADPAFRTDRADLTYLLVFPPYAPAGGMPGSALGEVADLGPAIHASLTDALPPGTAVRETGLDALTPNRDEGGLNVGLKIGVAAALALVVLLWFFRSALAALPLLISLLAMPIAALGIWALSLFTTVHETTLMMAPVLAIGIAVDYALIVTSRWREARAAGLDAEAAVREAMRTSGRAIAVSALAVAAGLATMIVLPIPILTSLGLGGTVTTAAGALVTLTALPLLLRAIGRRRAAPRPVGDGRGWERLARWSMRRRVPVIAVAGGLLLALAGVATTINLSTPVTDRLAQEGSAHDALADLEGAGVATGVVSAFDVLAPAGAEDEARDAILGVDGVSAVVSVRAPQWRSQEYVLLTVIPVAESGGPEGTETVRRVREAVPAGVSVGGNAAQQLDYVSATYGAFPWMLALVCLATFTVVALAFRSVLLALKAIVLNLLSLGAVLGALVIVWQWGWGTEAVLGVVPDGSVGTFVPVTVFAFLFGLTMDYEVFLLSRIAEEHDRTGDTEAAVARALGRTGRLISAAAVILFCSFASMAMTRELDVAVFASGVALGILLDVTLVRGLLVPALIAAFGRWNWWFPPLGRRTASAATGR</sequence>
<protein>
    <submittedName>
        <fullName evidence="8">MMPL family transporter</fullName>
    </submittedName>
</protein>
<comment type="caution">
    <text evidence="8">The sequence shown here is derived from an EMBL/GenBank/DDBJ whole genome shotgun (WGS) entry which is preliminary data.</text>
</comment>
<evidence type="ECO:0000313" key="8">
    <source>
        <dbReference type="EMBL" id="MQM27272.1"/>
    </source>
</evidence>
<evidence type="ECO:0000256" key="3">
    <source>
        <dbReference type="ARBA" id="ARBA00022692"/>
    </source>
</evidence>
<feature type="transmembrane region" description="Helical" evidence="6">
    <location>
        <begin position="661"/>
        <end position="683"/>
    </location>
</feature>
<dbReference type="InterPro" id="IPR050545">
    <property type="entry name" value="Mycobact_MmpL"/>
</dbReference>
<dbReference type="PROSITE" id="PS50156">
    <property type="entry name" value="SSD"/>
    <property type="match status" value="1"/>
</dbReference>
<organism evidence="8 9">
    <name type="scientific">Glycomyces albidus</name>
    <dbReference type="NCBI Taxonomy" id="2656774"/>
    <lineage>
        <taxon>Bacteria</taxon>
        <taxon>Bacillati</taxon>
        <taxon>Actinomycetota</taxon>
        <taxon>Actinomycetes</taxon>
        <taxon>Glycomycetales</taxon>
        <taxon>Glycomycetaceae</taxon>
        <taxon>Glycomyces</taxon>
    </lineage>
</organism>
<proteinExistence type="predicted"/>
<evidence type="ECO:0000256" key="6">
    <source>
        <dbReference type="SAM" id="Phobius"/>
    </source>
</evidence>
<feature type="transmembrane region" description="Helical" evidence="6">
    <location>
        <begin position="249"/>
        <end position="268"/>
    </location>
</feature>
<keyword evidence="3 6" id="KW-0812">Transmembrane</keyword>
<dbReference type="Proteomes" id="UP000477750">
    <property type="component" value="Unassembled WGS sequence"/>
</dbReference>
<dbReference type="InterPro" id="IPR004869">
    <property type="entry name" value="MMPL_dom"/>
</dbReference>
<dbReference type="PANTHER" id="PTHR33406">
    <property type="entry name" value="MEMBRANE PROTEIN MJ1562-RELATED"/>
    <property type="match status" value="1"/>
</dbReference>
<evidence type="ECO:0000256" key="4">
    <source>
        <dbReference type="ARBA" id="ARBA00022989"/>
    </source>
</evidence>
<evidence type="ECO:0000256" key="5">
    <source>
        <dbReference type="ARBA" id="ARBA00023136"/>
    </source>
</evidence>
<dbReference type="EMBL" id="WIAO01000022">
    <property type="protein sequence ID" value="MQM27272.1"/>
    <property type="molecule type" value="Genomic_DNA"/>
</dbReference>
<comment type="subcellular location">
    <subcellularLocation>
        <location evidence="1">Cell membrane</location>
        <topology evidence="1">Multi-pass membrane protein</topology>
    </subcellularLocation>
</comment>
<name>A0A6L5GC73_9ACTN</name>
<dbReference type="AlphaFoldDB" id="A0A6L5GC73"/>
<evidence type="ECO:0000256" key="1">
    <source>
        <dbReference type="ARBA" id="ARBA00004651"/>
    </source>
</evidence>
<dbReference type="PANTHER" id="PTHR33406:SF13">
    <property type="entry name" value="MEMBRANE PROTEIN YDFJ"/>
    <property type="match status" value="1"/>
</dbReference>
<keyword evidence="9" id="KW-1185">Reference proteome</keyword>
<feature type="domain" description="SSD" evidence="7">
    <location>
        <begin position="215"/>
        <end position="348"/>
    </location>
</feature>
<accession>A0A6L5GC73</accession>
<keyword evidence="5 6" id="KW-0472">Membrane</keyword>
<keyword evidence="2" id="KW-1003">Cell membrane</keyword>
<evidence type="ECO:0000259" key="7">
    <source>
        <dbReference type="PROSITE" id="PS50156"/>
    </source>
</evidence>
<feature type="transmembrane region" description="Helical" evidence="6">
    <location>
        <begin position="638"/>
        <end position="655"/>
    </location>
</feature>
<feature type="transmembrane region" description="Helical" evidence="6">
    <location>
        <begin position="195"/>
        <end position="214"/>
    </location>
</feature>
<dbReference type="Pfam" id="PF03176">
    <property type="entry name" value="MMPL"/>
    <property type="match status" value="2"/>
</dbReference>
<feature type="transmembrane region" description="Helical" evidence="6">
    <location>
        <begin position="221"/>
        <end position="243"/>
    </location>
</feature>
<feature type="transmembrane region" description="Helical" evidence="6">
    <location>
        <begin position="553"/>
        <end position="573"/>
    </location>
</feature>
<dbReference type="GO" id="GO:0005886">
    <property type="term" value="C:plasma membrane"/>
    <property type="evidence" value="ECO:0007669"/>
    <property type="project" value="UniProtKB-SubCell"/>
</dbReference>
<dbReference type="RefSeq" id="WP_153026415.1">
    <property type="nucleotide sequence ID" value="NZ_WIAO01000022.1"/>
</dbReference>
<gene>
    <name evidence="8" type="ORF">GFD30_17070</name>
</gene>
<evidence type="ECO:0000256" key="2">
    <source>
        <dbReference type="ARBA" id="ARBA00022475"/>
    </source>
</evidence>
<dbReference type="SUPFAM" id="SSF82866">
    <property type="entry name" value="Multidrug efflux transporter AcrB transmembrane domain"/>
    <property type="match status" value="2"/>
</dbReference>
<feature type="transmembrane region" description="Helical" evidence="6">
    <location>
        <begin position="521"/>
        <end position="541"/>
    </location>
</feature>
<dbReference type="InterPro" id="IPR000731">
    <property type="entry name" value="SSD"/>
</dbReference>
<reference evidence="8 9" key="1">
    <citation type="submission" date="2019-10" db="EMBL/GenBank/DDBJ databases">
        <title>Glycomyces albidus sp. nov., a novel actinomycete isolated from rhizosphere soil of wheat (Triticum aestivum L.).</title>
        <authorList>
            <person name="Qian L."/>
        </authorList>
    </citation>
    <scope>NUCLEOTIDE SEQUENCE [LARGE SCALE GENOMIC DNA]</scope>
    <source>
        <strain evidence="8 9">NEAU-7082</strain>
    </source>
</reference>
<dbReference type="Gene3D" id="1.20.1640.10">
    <property type="entry name" value="Multidrug efflux transporter AcrB transmembrane domain"/>
    <property type="match status" value="2"/>
</dbReference>
<feature type="transmembrane region" description="Helical" evidence="6">
    <location>
        <begin position="325"/>
        <end position="346"/>
    </location>
</feature>
<feature type="transmembrane region" description="Helical" evidence="6">
    <location>
        <begin position="585"/>
        <end position="604"/>
    </location>
</feature>
<feature type="transmembrane region" description="Helical" evidence="6">
    <location>
        <begin position="377"/>
        <end position="397"/>
    </location>
</feature>
<feature type="transmembrane region" description="Helical" evidence="6">
    <location>
        <begin position="297"/>
        <end position="319"/>
    </location>
</feature>
<evidence type="ECO:0000313" key="9">
    <source>
        <dbReference type="Proteomes" id="UP000477750"/>
    </source>
</evidence>